<proteinExistence type="predicted"/>
<reference evidence="1 2" key="1">
    <citation type="journal article" date="2017" name="Genome Announc.">
        <title>Draft Genome Sequences of Salinivibrio proteolyticus, Salinivibrio sharmensis, Salinivibrio siamensis, Salinivibrio costicola subsp. alcaliphilus, Salinivibrio costicola subsp. vallismortis, and 29 New Isolates Belonging to the Genus Salinivibrio.</title>
        <authorList>
            <person name="Lopez-Hermoso C."/>
            <person name="de la Haba R.R."/>
            <person name="Sanchez-Porro C."/>
            <person name="Bayliss S.C."/>
            <person name="Feil E.J."/>
            <person name="Ventosa A."/>
        </authorList>
    </citation>
    <scope>NUCLEOTIDE SEQUENCE [LARGE SCALE GENOMIC DNA]</scope>
    <source>
        <strain evidence="1 2">AL184</strain>
    </source>
</reference>
<organism evidence="1 2">
    <name type="scientific">Salinivibrio kushneri</name>
    <dbReference type="NCBI Taxonomy" id="1908198"/>
    <lineage>
        <taxon>Bacteria</taxon>
        <taxon>Pseudomonadati</taxon>
        <taxon>Pseudomonadota</taxon>
        <taxon>Gammaproteobacteria</taxon>
        <taxon>Vibrionales</taxon>
        <taxon>Vibrionaceae</taxon>
        <taxon>Salinivibrio</taxon>
    </lineage>
</organism>
<evidence type="ECO:0000313" key="1">
    <source>
        <dbReference type="EMBL" id="OOE39927.1"/>
    </source>
</evidence>
<keyword evidence="2" id="KW-1185">Reference proteome</keyword>
<name>A0AB36JW78_9GAMM</name>
<dbReference type="AlphaFoldDB" id="A0AB36JW78"/>
<evidence type="ECO:0000313" key="2">
    <source>
        <dbReference type="Proteomes" id="UP000189021"/>
    </source>
</evidence>
<dbReference type="Proteomes" id="UP000189021">
    <property type="component" value="Unassembled WGS sequence"/>
</dbReference>
<protein>
    <recommendedName>
        <fullName evidence="3">XRE family transcriptional regulator</fullName>
    </recommendedName>
</protein>
<comment type="caution">
    <text evidence="1">The sequence shown here is derived from an EMBL/GenBank/DDBJ whole genome shotgun (WGS) entry which is preliminary data.</text>
</comment>
<dbReference type="EMBL" id="MUEK01000006">
    <property type="protein sequence ID" value="OOE39927.1"/>
    <property type="molecule type" value="Genomic_DNA"/>
</dbReference>
<sequence length="124" mass="13927">MVSAMNRSILDAVMNAEGIVEPSKMAAFFHTNLKEIASLSGLPYSTLSRAERYSTIKAQQQLRNCTEVINRILPWTGNEFHAYAWYRSEGLPEFGGLTAEQLVKHDRMDALRAYLNHTSEGGYA</sequence>
<evidence type="ECO:0008006" key="3">
    <source>
        <dbReference type="Google" id="ProtNLM"/>
    </source>
</evidence>
<accession>A0AB36JW78</accession>
<gene>
    <name evidence="1" type="ORF">BZG00_08135</name>
</gene>